<dbReference type="HAMAP" id="MF_00079">
    <property type="entry name" value="HisG_Long"/>
    <property type="match status" value="1"/>
</dbReference>
<comment type="catalytic activity">
    <reaction evidence="1 15">
        <text>1-(5-phospho-beta-D-ribosyl)-ATP + diphosphate = 5-phospho-alpha-D-ribose 1-diphosphate + ATP</text>
        <dbReference type="Rhea" id="RHEA:18473"/>
        <dbReference type="ChEBI" id="CHEBI:30616"/>
        <dbReference type="ChEBI" id="CHEBI:33019"/>
        <dbReference type="ChEBI" id="CHEBI:58017"/>
        <dbReference type="ChEBI" id="CHEBI:73183"/>
        <dbReference type="EC" id="2.4.2.17"/>
    </reaction>
</comment>
<evidence type="ECO:0000256" key="5">
    <source>
        <dbReference type="ARBA" id="ARBA00011946"/>
    </source>
</evidence>
<dbReference type="InterPro" id="IPR020621">
    <property type="entry name" value="ATP-PRT_HisG_long"/>
</dbReference>
<evidence type="ECO:0000256" key="1">
    <source>
        <dbReference type="ARBA" id="ARBA00000915"/>
    </source>
</evidence>
<keyword evidence="9 15" id="KW-0328">Glycosyltransferase</keyword>
<proteinExistence type="inferred from homology"/>
<dbReference type="GO" id="GO:0000105">
    <property type="term" value="P:L-histidine biosynthetic process"/>
    <property type="evidence" value="ECO:0007669"/>
    <property type="project" value="UniProtKB-UniRule"/>
</dbReference>
<dbReference type="InterPro" id="IPR018198">
    <property type="entry name" value="ATP_PRibTrfase_CS"/>
</dbReference>
<dbReference type="Pfam" id="PF08029">
    <property type="entry name" value="HisG_C"/>
    <property type="match status" value="1"/>
</dbReference>
<dbReference type="OrthoDB" id="9801867at2"/>
<keyword evidence="8 15" id="KW-0028">Amino-acid biosynthesis</keyword>
<sequence>MLQMAIPNKGALSEDAVRLLQEAGYRCSRSGRELIVRDQANEIDFVFLRPRDIALYVGNGVLDLGITGRDLEMDSGAAVTEVMPLEFGRSRFCFAVPKDSGLTVEKLDGLRIATSYPELLRQNLEKFGLKCPIVKLDGAVEISIRLGVADAIADVVESGATLKEAGLAVIGEPMLHSEAVLVSRSAELADRPEVHKLVARIKGILVARTYAMIEYDIPRASVEAACRITPGIEAPTVSPLSNPDWVAVKAMVLCKQCNGIMDELYEIGARGIIVTDIRSCRL</sequence>
<organism evidence="18 19">
    <name type="scientific">Victivallis vadensis</name>
    <dbReference type="NCBI Taxonomy" id="172901"/>
    <lineage>
        <taxon>Bacteria</taxon>
        <taxon>Pseudomonadati</taxon>
        <taxon>Lentisphaerota</taxon>
        <taxon>Lentisphaeria</taxon>
        <taxon>Victivallales</taxon>
        <taxon>Victivallaceae</taxon>
        <taxon>Victivallis</taxon>
    </lineage>
</organism>
<feature type="domain" description="ATP phosphoribosyltransferase catalytic" evidence="16">
    <location>
        <begin position="49"/>
        <end position="203"/>
    </location>
</feature>
<keyword evidence="11 15" id="KW-0547">Nucleotide-binding</keyword>
<comment type="similarity">
    <text evidence="4 15">Belongs to the ATP phosphoribosyltransferase family. Long subfamily.</text>
</comment>
<dbReference type="PROSITE" id="PS01316">
    <property type="entry name" value="ATP_P_PHORIBOSYLTR"/>
    <property type="match status" value="1"/>
</dbReference>
<dbReference type="Gene3D" id="3.40.190.10">
    <property type="entry name" value="Periplasmic binding protein-like II"/>
    <property type="match status" value="2"/>
</dbReference>
<dbReference type="GO" id="GO:0005524">
    <property type="term" value="F:ATP binding"/>
    <property type="evidence" value="ECO:0007669"/>
    <property type="project" value="UniProtKB-KW"/>
</dbReference>
<keyword evidence="12 15" id="KW-0067">ATP-binding</keyword>
<evidence type="ECO:0000256" key="12">
    <source>
        <dbReference type="ARBA" id="ARBA00022840"/>
    </source>
</evidence>
<evidence type="ECO:0000259" key="17">
    <source>
        <dbReference type="Pfam" id="PF08029"/>
    </source>
</evidence>
<evidence type="ECO:0000256" key="2">
    <source>
        <dbReference type="ARBA" id="ARBA00004496"/>
    </source>
</evidence>
<keyword evidence="15" id="KW-0479">Metal-binding</keyword>
<name>A0A2U1B4R9_9BACT</name>
<dbReference type="NCBIfam" id="TIGR00070">
    <property type="entry name" value="hisG"/>
    <property type="match status" value="1"/>
</dbReference>
<dbReference type="SUPFAM" id="SSF54913">
    <property type="entry name" value="GlnB-like"/>
    <property type="match status" value="1"/>
</dbReference>
<dbReference type="FunFam" id="3.30.70.120:FF:000003">
    <property type="entry name" value="ATP phosphoribosyltransferase"/>
    <property type="match status" value="1"/>
</dbReference>
<evidence type="ECO:0000256" key="9">
    <source>
        <dbReference type="ARBA" id="ARBA00022676"/>
    </source>
</evidence>
<keyword evidence="7 15" id="KW-0963">Cytoplasm</keyword>
<evidence type="ECO:0000256" key="10">
    <source>
        <dbReference type="ARBA" id="ARBA00022679"/>
    </source>
</evidence>
<dbReference type="EMBL" id="QEKH01000008">
    <property type="protein sequence ID" value="PVY43517.1"/>
    <property type="molecule type" value="Genomic_DNA"/>
</dbReference>
<evidence type="ECO:0000313" key="19">
    <source>
        <dbReference type="Proteomes" id="UP000245959"/>
    </source>
</evidence>
<dbReference type="PANTHER" id="PTHR21403">
    <property type="entry name" value="ATP PHOSPHORIBOSYLTRANSFERASE ATP-PRTASE"/>
    <property type="match status" value="1"/>
</dbReference>
<comment type="subcellular location">
    <subcellularLocation>
        <location evidence="2 15">Cytoplasm</location>
    </subcellularLocation>
</comment>
<dbReference type="InterPro" id="IPR001348">
    <property type="entry name" value="ATP_PRibTrfase_HisG"/>
</dbReference>
<dbReference type="SUPFAM" id="SSF53850">
    <property type="entry name" value="Periplasmic binding protein-like II"/>
    <property type="match status" value="1"/>
</dbReference>
<comment type="function">
    <text evidence="14 15">Catalyzes the condensation of ATP and 5-phosphoribose 1-diphosphate to form N'-(5'-phosphoribosyl)-ATP (PR-ATP). Has a crucial role in the pathway because the rate of histidine biosynthesis seems to be controlled primarily by regulation of HisG enzymatic activity.</text>
</comment>
<dbReference type="EC" id="2.4.2.17" evidence="5 15"/>
<dbReference type="InterPro" id="IPR013115">
    <property type="entry name" value="HisG_C"/>
</dbReference>
<keyword evidence="15" id="KW-0460">Magnesium</keyword>
<evidence type="ECO:0000256" key="15">
    <source>
        <dbReference type="HAMAP-Rule" id="MF_00079"/>
    </source>
</evidence>
<evidence type="ECO:0000256" key="6">
    <source>
        <dbReference type="ARBA" id="ARBA00020998"/>
    </source>
</evidence>
<dbReference type="AlphaFoldDB" id="A0A2U1B4R9"/>
<accession>A0A2U1B4R9</accession>
<dbReference type="NCBIfam" id="TIGR03455">
    <property type="entry name" value="HisG_C-term"/>
    <property type="match status" value="1"/>
</dbReference>
<dbReference type="RefSeq" id="WP_116883421.1">
    <property type="nucleotide sequence ID" value="NZ_CABMMC010000014.1"/>
</dbReference>
<dbReference type="InterPro" id="IPR011322">
    <property type="entry name" value="N-reg_PII-like_a/b"/>
</dbReference>
<evidence type="ECO:0000256" key="8">
    <source>
        <dbReference type="ARBA" id="ARBA00022605"/>
    </source>
</evidence>
<dbReference type="Gene3D" id="3.30.70.120">
    <property type="match status" value="1"/>
</dbReference>
<dbReference type="GO" id="GO:0005737">
    <property type="term" value="C:cytoplasm"/>
    <property type="evidence" value="ECO:0007669"/>
    <property type="project" value="UniProtKB-SubCell"/>
</dbReference>
<keyword evidence="13 15" id="KW-0368">Histidine biosynthesis</keyword>
<dbReference type="UniPathway" id="UPA00031">
    <property type="reaction ID" value="UER00006"/>
</dbReference>
<dbReference type="InterPro" id="IPR015867">
    <property type="entry name" value="N-reg_PII/ATP_PRibTrfase_C"/>
</dbReference>
<protein>
    <recommendedName>
        <fullName evidence="6 15">ATP phosphoribosyltransferase</fullName>
        <shortName evidence="15">ATP-PRT</shortName>
        <shortName evidence="15">ATP-PRTase</shortName>
        <ecNumber evidence="5 15">2.4.2.17</ecNumber>
    </recommendedName>
</protein>
<feature type="domain" description="Histidine biosynthesis HisG C-terminal" evidence="17">
    <location>
        <begin position="207"/>
        <end position="278"/>
    </location>
</feature>
<dbReference type="Proteomes" id="UP000245959">
    <property type="component" value="Unassembled WGS sequence"/>
</dbReference>
<evidence type="ECO:0000256" key="13">
    <source>
        <dbReference type="ARBA" id="ARBA00023102"/>
    </source>
</evidence>
<reference evidence="18 19" key="1">
    <citation type="submission" date="2018-04" db="EMBL/GenBank/DDBJ databases">
        <title>Genomic Encyclopedia of Type Strains, Phase IV (KMG-IV): sequencing the most valuable type-strain genomes for metagenomic binning, comparative biology and taxonomic classification.</title>
        <authorList>
            <person name="Goeker M."/>
        </authorList>
    </citation>
    <scope>NUCLEOTIDE SEQUENCE [LARGE SCALE GENOMIC DNA]</scope>
    <source>
        <strain evidence="18 19">DSM 14823</strain>
    </source>
</reference>
<comment type="caution">
    <text evidence="18">The sequence shown here is derived from an EMBL/GenBank/DDBJ whole genome shotgun (WGS) entry which is preliminary data.</text>
</comment>
<dbReference type="GO" id="GO:0000287">
    <property type="term" value="F:magnesium ion binding"/>
    <property type="evidence" value="ECO:0007669"/>
    <property type="project" value="UniProtKB-UniRule"/>
</dbReference>
<evidence type="ECO:0000256" key="4">
    <source>
        <dbReference type="ARBA" id="ARBA00007955"/>
    </source>
</evidence>
<comment type="activity regulation">
    <text evidence="15">Feedback inhibited by histidine.</text>
</comment>
<comment type="cofactor">
    <cofactor evidence="15">
        <name>Mg(2+)</name>
        <dbReference type="ChEBI" id="CHEBI:18420"/>
    </cofactor>
</comment>
<keyword evidence="19" id="KW-1185">Reference proteome</keyword>
<dbReference type="CDD" id="cd13591">
    <property type="entry name" value="PBP2_HisGL1"/>
    <property type="match status" value="1"/>
</dbReference>
<evidence type="ECO:0000259" key="16">
    <source>
        <dbReference type="Pfam" id="PF01634"/>
    </source>
</evidence>
<evidence type="ECO:0000256" key="11">
    <source>
        <dbReference type="ARBA" id="ARBA00022741"/>
    </source>
</evidence>
<evidence type="ECO:0000256" key="3">
    <source>
        <dbReference type="ARBA" id="ARBA00004667"/>
    </source>
</evidence>
<keyword evidence="10 15" id="KW-0808">Transferase</keyword>
<dbReference type="PANTHER" id="PTHR21403:SF8">
    <property type="entry name" value="ATP PHOSPHORIBOSYLTRANSFERASE"/>
    <property type="match status" value="1"/>
</dbReference>
<dbReference type="GeneID" id="78294727"/>
<comment type="pathway">
    <text evidence="3 15">Amino-acid biosynthesis; L-histidine biosynthesis; L-histidine from 5-phospho-alpha-D-ribose 1-diphosphate: step 1/9.</text>
</comment>
<gene>
    <name evidence="15" type="primary">hisG</name>
    <name evidence="18" type="ORF">C8D82_10843</name>
</gene>
<dbReference type="InterPro" id="IPR013820">
    <property type="entry name" value="ATP_PRibTrfase_cat"/>
</dbReference>
<dbReference type="GO" id="GO:0003879">
    <property type="term" value="F:ATP phosphoribosyltransferase activity"/>
    <property type="evidence" value="ECO:0007669"/>
    <property type="project" value="UniProtKB-UniRule"/>
</dbReference>
<evidence type="ECO:0000256" key="14">
    <source>
        <dbReference type="ARBA" id="ARBA00024861"/>
    </source>
</evidence>
<evidence type="ECO:0000313" key="18">
    <source>
        <dbReference type="EMBL" id="PVY43517.1"/>
    </source>
</evidence>
<evidence type="ECO:0000256" key="7">
    <source>
        <dbReference type="ARBA" id="ARBA00022490"/>
    </source>
</evidence>
<dbReference type="Pfam" id="PF01634">
    <property type="entry name" value="HisG"/>
    <property type="match status" value="1"/>
</dbReference>